<sequence length="223" mass="24270">MFCRRRNFVVLILFCYNNHRERFEKQLGEVAEVVMKAMELPELFAVFLKIGCLAFGGGYTVIALLQKETVEARGWLDNNELTDIMAISQTLPGIITVNAATMIGYRRQGLVGATLATAASILPTFILILVLTHMAWGFTDNPLVRKAFTGILLGVAALILNTLRKTGKTAVNTYADGLLALFTTVLLLGTGLNVALVILLAGGLGWVKNLYAEKRGAKKHGTD</sequence>
<dbReference type="InterPro" id="IPR003370">
    <property type="entry name" value="Chromate_transpt"/>
</dbReference>
<dbReference type="KEGG" id="aacx:DEACI_2640"/>
<dbReference type="EMBL" id="CDGJ01000078">
    <property type="protein sequence ID" value="CEJ08187.1"/>
    <property type="molecule type" value="Genomic_DNA"/>
</dbReference>
<reference evidence="8" key="2">
    <citation type="submission" date="2020-01" db="EMBL/GenBank/DDBJ databases">
        <authorList>
            <person name="Hornung B."/>
        </authorList>
    </citation>
    <scope>NUCLEOTIDE SEQUENCE</scope>
    <source>
        <strain evidence="8">PacBioINE</strain>
    </source>
</reference>
<accession>A0A8S0W8P0</accession>
<evidence type="ECO:0000256" key="3">
    <source>
        <dbReference type="ARBA" id="ARBA00022475"/>
    </source>
</evidence>
<feature type="transmembrane region" description="Helical" evidence="7">
    <location>
        <begin position="86"/>
        <end position="105"/>
    </location>
</feature>
<dbReference type="AlphaFoldDB" id="A0A8S0W8P0"/>
<organism evidence="8">
    <name type="scientific">Acididesulfobacillus acetoxydans</name>
    <dbReference type="NCBI Taxonomy" id="1561005"/>
    <lineage>
        <taxon>Bacteria</taxon>
        <taxon>Bacillati</taxon>
        <taxon>Bacillota</taxon>
        <taxon>Clostridia</taxon>
        <taxon>Eubacteriales</taxon>
        <taxon>Peptococcaceae</taxon>
        <taxon>Acididesulfobacillus</taxon>
    </lineage>
</organism>
<protein>
    <submittedName>
        <fullName evidence="9">Chromate transport protein ChrA</fullName>
    </submittedName>
    <submittedName>
        <fullName evidence="8">Chromate transporter</fullName>
    </submittedName>
</protein>
<keyword evidence="10" id="KW-1185">Reference proteome</keyword>
<dbReference type="PANTHER" id="PTHR43663:SF1">
    <property type="entry name" value="CHROMATE TRANSPORTER"/>
    <property type="match status" value="1"/>
</dbReference>
<evidence type="ECO:0000313" key="10">
    <source>
        <dbReference type="Proteomes" id="UP001071230"/>
    </source>
</evidence>
<dbReference type="InterPro" id="IPR052518">
    <property type="entry name" value="CHR_Transporter"/>
</dbReference>
<dbReference type="EMBL" id="LR746496">
    <property type="protein sequence ID" value="CAA7601969.1"/>
    <property type="molecule type" value="Genomic_DNA"/>
</dbReference>
<evidence type="ECO:0000256" key="4">
    <source>
        <dbReference type="ARBA" id="ARBA00022692"/>
    </source>
</evidence>
<proteinExistence type="inferred from homology"/>
<dbReference type="GO" id="GO:0005886">
    <property type="term" value="C:plasma membrane"/>
    <property type="evidence" value="ECO:0007669"/>
    <property type="project" value="UniProtKB-SubCell"/>
</dbReference>
<evidence type="ECO:0000256" key="5">
    <source>
        <dbReference type="ARBA" id="ARBA00022989"/>
    </source>
</evidence>
<evidence type="ECO:0000256" key="6">
    <source>
        <dbReference type="ARBA" id="ARBA00023136"/>
    </source>
</evidence>
<feature type="transmembrane region" description="Helical" evidence="7">
    <location>
        <begin position="111"/>
        <end position="131"/>
    </location>
</feature>
<evidence type="ECO:0000256" key="1">
    <source>
        <dbReference type="ARBA" id="ARBA00004651"/>
    </source>
</evidence>
<reference evidence="9" key="1">
    <citation type="submission" date="2014-11" db="EMBL/GenBank/DDBJ databases">
        <authorList>
            <person name="Hornung B.V."/>
        </authorList>
    </citation>
    <scope>NUCLEOTIDE SEQUENCE</scope>
    <source>
        <strain evidence="9">INE</strain>
    </source>
</reference>
<dbReference type="GO" id="GO:0015109">
    <property type="term" value="F:chromate transmembrane transporter activity"/>
    <property type="evidence" value="ECO:0007669"/>
    <property type="project" value="InterPro"/>
</dbReference>
<feature type="transmembrane region" description="Helical" evidence="7">
    <location>
        <begin position="44"/>
        <end position="65"/>
    </location>
</feature>
<keyword evidence="3" id="KW-1003">Cell membrane</keyword>
<dbReference type="PANTHER" id="PTHR43663">
    <property type="entry name" value="CHROMATE TRANSPORT PROTEIN-RELATED"/>
    <property type="match status" value="1"/>
</dbReference>
<keyword evidence="4 7" id="KW-0812">Transmembrane</keyword>
<evidence type="ECO:0000313" key="9">
    <source>
        <dbReference type="EMBL" id="CEJ08187.1"/>
    </source>
</evidence>
<name>A0A8S0W8P0_9FIRM</name>
<evidence type="ECO:0000256" key="7">
    <source>
        <dbReference type="SAM" id="Phobius"/>
    </source>
</evidence>
<comment type="similarity">
    <text evidence="2">Belongs to the chromate ion transporter (CHR) (TC 2.A.51) family.</text>
</comment>
<gene>
    <name evidence="8" type="ORF">DEACI_2640</name>
    <name evidence="9" type="ORF">DEACI_2662</name>
</gene>
<evidence type="ECO:0000313" key="8">
    <source>
        <dbReference type="EMBL" id="CAA7601969.1"/>
    </source>
</evidence>
<dbReference type="Proteomes" id="UP001071230">
    <property type="component" value="Unassembled WGS sequence"/>
</dbReference>
<dbReference type="Pfam" id="PF02417">
    <property type="entry name" value="Chromate_transp"/>
    <property type="match status" value="1"/>
</dbReference>
<feature type="transmembrane region" description="Helical" evidence="7">
    <location>
        <begin position="180"/>
        <end position="207"/>
    </location>
</feature>
<evidence type="ECO:0000256" key="2">
    <source>
        <dbReference type="ARBA" id="ARBA00005262"/>
    </source>
</evidence>
<keyword evidence="6 7" id="KW-0472">Membrane</keyword>
<dbReference type="Proteomes" id="UP000836597">
    <property type="component" value="Chromosome"/>
</dbReference>
<keyword evidence="5 7" id="KW-1133">Transmembrane helix</keyword>
<comment type="subcellular location">
    <subcellularLocation>
        <location evidence="1">Cell membrane</location>
        <topology evidence="1">Multi-pass membrane protein</topology>
    </subcellularLocation>
</comment>
<feature type="transmembrane region" description="Helical" evidence="7">
    <location>
        <begin position="143"/>
        <end position="160"/>
    </location>
</feature>